<feature type="transmembrane region" description="Helical" evidence="13">
    <location>
        <begin position="29"/>
        <end position="47"/>
    </location>
</feature>
<keyword evidence="3" id="KW-0813">Transport</keyword>
<dbReference type="Proteomes" id="UP001629392">
    <property type="component" value="Unassembled WGS sequence"/>
</dbReference>
<evidence type="ECO:0000313" key="16">
    <source>
        <dbReference type="Proteomes" id="UP001629392"/>
    </source>
</evidence>
<name>A0ABW9ERL9_9BURK</name>
<comment type="cofactor">
    <cofactor evidence="1">
        <name>heme b</name>
        <dbReference type="ChEBI" id="CHEBI:60344"/>
    </cofactor>
</comment>
<dbReference type="Pfam" id="PF01292">
    <property type="entry name" value="Ni_hydr_CYTB"/>
    <property type="match status" value="1"/>
</dbReference>
<dbReference type="PANTHER" id="PTHR30529">
    <property type="entry name" value="CYTOCHROME B561"/>
    <property type="match status" value="1"/>
</dbReference>
<keyword evidence="9 13" id="KW-1133">Transmembrane helix</keyword>
<evidence type="ECO:0000256" key="8">
    <source>
        <dbReference type="ARBA" id="ARBA00022982"/>
    </source>
</evidence>
<comment type="subcellular location">
    <subcellularLocation>
        <location evidence="2">Cell membrane</location>
        <topology evidence="2">Multi-pass membrane protein</topology>
    </subcellularLocation>
</comment>
<dbReference type="InterPro" id="IPR052168">
    <property type="entry name" value="Cytochrome_b561_oxidase"/>
</dbReference>
<comment type="caution">
    <text evidence="15">The sequence shown here is derived from an EMBL/GenBank/DDBJ whole genome shotgun (WGS) entry which is preliminary data.</text>
</comment>
<evidence type="ECO:0000256" key="3">
    <source>
        <dbReference type="ARBA" id="ARBA00022448"/>
    </source>
</evidence>
<keyword evidence="6 13" id="KW-0812">Transmembrane</keyword>
<keyword evidence="4" id="KW-1003">Cell membrane</keyword>
<gene>
    <name evidence="15" type="ORF">PQQ73_35895</name>
</gene>
<evidence type="ECO:0000256" key="5">
    <source>
        <dbReference type="ARBA" id="ARBA00022617"/>
    </source>
</evidence>
<dbReference type="InterPro" id="IPR011577">
    <property type="entry name" value="Cyt_b561_bac/Ni-Hgenase"/>
</dbReference>
<keyword evidence="10" id="KW-0408">Iron</keyword>
<evidence type="ECO:0000313" key="15">
    <source>
        <dbReference type="EMBL" id="MFM0721676.1"/>
    </source>
</evidence>
<organism evidence="15 16">
    <name type="scientific">Paraburkholderia strydomiana</name>
    <dbReference type="NCBI Taxonomy" id="1245417"/>
    <lineage>
        <taxon>Bacteria</taxon>
        <taxon>Pseudomonadati</taxon>
        <taxon>Pseudomonadota</taxon>
        <taxon>Betaproteobacteria</taxon>
        <taxon>Burkholderiales</taxon>
        <taxon>Burkholderiaceae</taxon>
        <taxon>Paraburkholderia</taxon>
    </lineage>
</organism>
<dbReference type="SUPFAM" id="SSF81342">
    <property type="entry name" value="Transmembrane di-heme cytochromes"/>
    <property type="match status" value="1"/>
</dbReference>
<evidence type="ECO:0000256" key="11">
    <source>
        <dbReference type="ARBA" id="ARBA00023136"/>
    </source>
</evidence>
<protein>
    <submittedName>
        <fullName evidence="15">Cytochrome b</fullName>
    </submittedName>
</protein>
<evidence type="ECO:0000256" key="7">
    <source>
        <dbReference type="ARBA" id="ARBA00022723"/>
    </source>
</evidence>
<dbReference type="PANTHER" id="PTHR30529:SF1">
    <property type="entry name" value="CYTOCHROME B561 HOMOLOG 2"/>
    <property type="match status" value="1"/>
</dbReference>
<dbReference type="Gene3D" id="1.20.950.20">
    <property type="entry name" value="Transmembrane di-heme cytochromes, Chain C"/>
    <property type="match status" value="1"/>
</dbReference>
<evidence type="ECO:0000256" key="13">
    <source>
        <dbReference type="SAM" id="Phobius"/>
    </source>
</evidence>
<evidence type="ECO:0000256" key="2">
    <source>
        <dbReference type="ARBA" id="ARBA00004651"/>
    </source>
</evidence>
<feature type="domain" description="Cytochrome b561 bacterial/Ni-hydrogenase" evidence="14">
    <location>
        <begin position="23"/>
        <end position="193"/>
    </location>
</feature>
<dbReference type="EMBL" id="JAQQCL010000051">
    <property type="protein sequence ID" value="MFM0721676.1"/>
    <property type="molecule type" value="Genomic_DNA"/>
</dbReference>
<reference evidence="15 16" key="1">
    <citation type="journal article" date="2024" name="Chem. Sci.">
        <title>Discovery of megapolipeptins by genome mining of a Burkholderiales bacteria collection.</title>
        <authorList>
            <person name="Paulo B.S."/>
            <person name="Recchia M.J.J."/>
            <person name="Lee S."/>
            <person name="Fergusson C.H."/>
            <person name="Romanowski S.B."/>
            <person name="Hernandez A."/>
            <person name="Krull N."/>
            <person name="Liu D.Y."/>
            <person name="Cavanagh H."/>
            <person name="Bos A."/>
            <person name="Gray C.A."/>
            <person name="Murphy B.T."/>
            <person name="Linington R.G."/>
            <person name="Eustaquio A.S."/>
        </authorList>
    </citation>
    <scope>NUCLEOTIDE SEQUENCE [LARGE SCALE GENOMIC DNA]</scope>
    <source>
        <strain evidence="15 16">RL17-350-BIC-E</strain>
    </source>
</reference>
<evidence type="ECO:0000256" key="1">
    <source>
        <dbReference type="ARBA" id="ARBA00001970"/>
    </source>
</evidence>
<dbReference type="RefSeq" id="WP_408157793.1">
    <property type="nucleotide sequence ID" value="NZ_JAQQCL010000051.1"/>
</dbReference>
<keyword evidence="11 13" id="KW-0472">Membrane</keyword>
<evidence type="ECO:0000256" key="12">
    <source>
        <dbReference type="ARBA" id="ARBA00037975"/>
    </source>
</evidence>
<evidence type="ECO:0000256" key="10">
    <source>
        <dbReference type="ARBA" id="ARBA00023004"/>
    </source>
</evidence>
<keyword evidence="7" id="KW-0479">Metal-binding</keyword>
<evidence type="ECO:0000256" key="4">
    <source>
        <dbReference type="ARBA" id="ARBA00022475"/>
    </source>
</evidence>
<keyword evidence="16" id="KW-1185">Reference proteome</keyword>
<evidence type="ECO:0000259" key="14">
    <source>
        <dbReference type="Pfam" id="PF01292"/>
    </source>
</evidence>
<dbReference type="InterPro" id="IPR016174">
    <property type="entry name" value="Di-haem_cyt_TM"/>
</dbReference>
<sequence>MATPESLSDPGPEDMELNQRLTYEPAQKFFHWAMAIVVLSAIALGLWSSFLVPGDPLRKALLDLHKSFGFTAAALILPRIICRLMSRASVGQPEPNRLFRLAAHGTHFGLYALMILMPVTGYLFSAAGGYSLPWFGLFHWPRLVDESKAMSLAGKWLHDKGAWLIYAAVSAHILAVIWHSVFRRDDVLWRMLPDWRSDDETPD</sequence>
<evidence type="ECO:0000256" key="6">
    <source>
        <dbReference type="ARBA" id="ARBA00022692"/>
    </source>
</evidence>
<evidence type="ECO:0000256" key="9">
    <source>
        <dbReference type="ARBA" id="ARBA00022989"/>
    </source>
</evidence>
<comment type="similarity">
    <text evidence="12">Belongs to the cytochrome b561 family.</text>
</comment>
<proteinExistence type="inferred from homology"/>
<accession>A0ABW9ERL9</accession>
<keyword evidence="8" id="KW-0249">Electron transport</keyword>
<feature type="transmembrane region" description="Helical" evidence="13">
    <location>
        <begin position="161"/>
        <end position="181"/>
    </location>
</feature>
<keyword evidence="5" id="KW-0349">Heme</keyword>